<feature type="transmembrane region" description="Helical" evidence="1">
    <location>
        <begin position="95"/>
        <end position="115"/>
    </location>
</feature>
<dbReference type="AlphaFoldDB" id="J7RGR5"/>
<dbReference type="GO" id="GO:0000329">
    <property type="term" value="C:fungal-type vacuole membrane"/>
    <property type="evidence" value="ECO:0007669"/>
    <property type="project" value="EnsemblFungi"/>
</dbReference>
<keyword evidence="1" id="KW-1133">Transmembrane helix</keyword>
<keyword evidence="1" id="KW-0472">Membrane</keyword>
<feature type="transmembrane region" description="Helical" evidence="1">
    <location>
        <begin position="512"/>
        <end position="532"/>
    </location>
</feature>
<evidence type="ECO:0000313" key="3">
    <source>
        <dbReference type="Proteomes" id="UP000006310"/>
    </source>
</evidence>
<dbReference type="eggNOG" id="ENOG502QW37">
    <property type="taxonomic scope" value="Eukaryota"/>
</dbReference>
<dbReference type="GO" id="GO:1904262">
    <property type="term" value="P:negative regulation of TORC1 signaling"/>
    <property type="evidence" value="ECO:0007669"/>
    <property type="project" value="EnsemblFungi"/>
</dbReference>
<keyword evidence="1" id="KW-0812">Transmembrane</keyword>
<feature type="transmembrane region" description="Helical" evidence="1">
    <location>
        <begin position="384"/>
        <end position="409"/>
    </location>
</feature>
<proteinExistence type="predicted"/>
<sequence>MVRLDHAASLFMPLFCSSRPVVVIVSLFSVSLMFALFYSGSSFLLKQYDDPMMFKPNSQDYFRTSLLGLFSPFLFYFVKVFILTVGSSSNLMISLFVDFTVNDWFMLCILIALAYPQVQDPSSKPLGYPNQDHSKDQWHIIPRQSYIFGVSWALGELIICLVANLFTFQELSHIPDSDGSFFPVSTSQSNEGVKINGTDDAHLERKDITLSRCVKMRHLSSSISSNVYSSELKPLNSNPSPQTYKTIKHGMDATPKTNNTAVLMIDPLDNSMRLASSSSDRAGTIRAIVPTLTRKHGYVWAHYDNEIERGTVDQNLFHSTVKHFCYCDSPKLLFYNILQMCLIVASTTCLIVGQSLLLSVYFIFVRGHERLFTPTVNYFGKSRIQFFLTFLVLPLSLLNFAMSVFTFLYHEKDERGAAAAPNQDIGETVGTESLSHLNLNYFNMSYGGENPMVHPSSPDENFPSAQDIQISPAFLSDFDVRIKQENTKSGVSMVKGWIERTRCAWRRVADKSWFILPSMFLWGTGVFIAGLISTVSV</sequence>
<evidence type="ECO:0000256" key="1">
    <source>
        <dbReference type="SAM" id="Phobius"/>
    </source>
</evidence>
<dbReference type="RefSeq" id="XP_022462979.1">
    <property type="nucleotide sequence ID" value="XM_022611585.1"/>
</dbReference>
<feature type="transmembrane region" description="Helical" evidence="1">
    <location>
        <begin position="146"/>
        <end position="166"/>
    </location>
</feature>
<reference evidence="2 3" key="1">
    <citation type="journal article" date="2011" name="Proc. Natl. Acad. Sci. U.S.A.">
        <title>Evolutionary erosion of yeast sex chromosomes by mating-type switching accidents.</title>
        <authorList>
            <person name="Gordon J.L."/>
            <person name="Armisen D."/>
            <person name="Proux-Wera E."/>
            <person name="Oheigeartaigh S.S."/>
            <person name="Byrne K.P."/>
            <person name="Wolfe K.H."/>
        </authorList>
    </citation>
    <scope>NUCLEOTIDE SEQUENCE [LARGE SCALE GENOMIC DNA]</scope>
    <source>
        <strain evidence="3">ATCC MYA-139 / BCRC 22969 / CBS 8797 / CCRC 22969 / KCTC 17520 / NBRC 10181 / NCYC 3082</strain>
    </source>
</reference>
<dbReference type="OrthoDB" id="4033420at2759"/>
<organism evidence="2 3">
    <name type="scientific">Huiozyma naganishii (strain ATCC MYA-139 / BCRC 22969 / CBS 8797 / KCTC 17520 / NBRC 10181 / NCYC 3082 / Yp74L-3)</name>
    <name type="common">Yeast</name>
    <name type="synonym">Kazachstania naganishii</name>
    <dbReference type="NCBI Taxonomy" id="1071383"/>
    <lineage>
        <taxon>Eukaryota</taxon>
        <taxon>Fungi</taxon>
        <taxon>Dikarya</taxon>
        <taxon>Ascomycota</taxon>
        <taxon>Saccharomycotina</taxon>
        <taxon>Saccharomycetes</taxon>
        <taxon>Saccharomycetales</taxon>
        <taxon>Saccharomycetaceae</taxon>
        <taxon>Huiozyma</taxon>
    </lineage>
</organism>
<reference evidence="3" key="2">
    <citation type="submission" date="2012-08" db="EMBL/GenBank/DDBJ databases">
        <title>Genome sequence of Kazachstania naganishii.</title>
        <authorList>
            <person name="Gordon J.L."/>
            <person name="Armisen D."/>
            <person name="Proux-Wera E."/>
            <person name="OhEigeartaigh S.S."/>
            <person name="Byrne K.P."/>
            <person name="Wolfe K.H."/>
        </authorList>
    </citation>
    <scope>NUCLEOTIDE SEQUENCE [LARGE SCALE GENOMIC DNA]</scope>
    <source>
        <strain evidence="3">ATCC MYA-139 / BCRC 22969 / CBS 8797 / CCRC 22969 / KCTC 17520 / NBRC 10181 / NCYC 3082</strain>
    </source>
</reference>
<dbReference type="OMA" id="YIFGISW"/>
<name>J7RGR5_HUIN7</name>
<feature type="transmembrane region" description="Helical" evidence="1">
    <location>
        <begin position="21"/>
        <end position="41"/>
    </location>
</feature>
<dbReference type="GeneID" id="34524383"/>
<dbReference type="EMBL" id="HE978315">
    <property type="protein sequence ID" value="CCK68733.1"/>
    <property type="molecule type" value="Genomic_DNA"/>
</dbReference>
<feature type="transmembrane region" description="Helical" evidence="1">
    <location>
        <begin position="61"/>
        <end position="83"/>
    </location>
</feature>
<protein>
    <submittedName>
        <fullName evidence="2">Uncharacterized protein</fullName>
    </submittedName>
</protein>
<dbReference type="HOGENOM" id="CLU_036939_0_0_1"/>
<dbReference type="Proteomes" id="UP000006310">
    <property type="component" value="Chromosome 2"/>
</dbReference>
<accession>J7RGR5</accession>
<evidence type="ECO:0000313" key="2">
    <source>
        <dbReference type="EMBL" id="CCK68733.1"/>
    </source>
</evidence>
<gene>
    <name evidence="2" type="primary">KNAG0B02910</name>
    <name evidence="2" type="ordered locus">KNAG_0B02910</name>
</gene>
<keyword evidence="3" id="KW-1185">Reference proteome</keyword>
<feature type="transmembrane region" description="Helical" evidence="1">
    <location>
        <begin position="341"/>
        <end position="364"/>
    </location>
</feature>
<dbReference type="KEGG" id="kng:KNAG_0B02910"/>